<keyword evidence="10" id="KW-0843">Virulence</keyword>
<dbReference type="Pfam" id="PF02244">
    <property type="entry name" value="Propep_M14"/>
    <property type="match status" value="1"/>
</dbReference>
<sequence length="303" mass="34808">MLMALLRLLLFCNIFTLSSSDKVLRVVPSTVSQLKLMTAFNDIANKIDFWRFPSTVGQAIDFHVTDKDYHLLHGLLRHWGFNVKVQISDLKRLIDVQRKESIEKRQVKSNNARMADFCDDYHSLHEINNELHSIADRYSKFTTALSIGKSYENRDILAIQIQGKFQVNKPLFFIQCGIHAREWISPATCMYIIDKMTSSYIKDSMVTAFLDKMDIIVLPVINVDGYEYTWTNDRLWRKNRRQQKNSFCIGVDLNRNFGNAWGGSGSSCDPCHGTYQGSKPFSEPETLSVKTLLESLGSRLQGF</sequence>
<keyword evidence="6" id="KW-0479">Metal-binding</keyword>
<dbReference type="SUPFAM" id="SSF54897">
    <property type="entry name" value="Protease propeptides/inhibitors"/>
    <property type="match status" value="1"/>
</dbReference>
<dbReference type="GO" id="GO:0004181">
    <property type="term" value="F:metallocarboxypeptidase activity"/>
    <property type="evidence" value="ECO:0007669"/>
    <property type="project" value="InterPro"/>
</dbReference>
<dbReference type="GO" id="GO:0008270">
    <property type="term" value="F:zinc ion binding"/>
    <property type="evidence" value="ECO:0007669"/>
    <property type="project" value="InterPro"/>
</dbReference>
<evidence type="ECO:0000256" key="11">
    <source>
        <dbReference type="ARBA" id="ARBA00023049"/>
    </source>
</evidence>
<dbReference type="FunFam" id="3.40.630.10:FF:000084">
    <property type="entry name" value="Carboxypeptidase B2"/>
    <property type="match status" value="1"/>
</dbReference>
<dbReference type="RefSeq" id="XP_031573375.1">
    <property type="nucleotide sequence ID" value="XM_031717515.1"/>
</dbReference>
<dbReference type="Gene3D" id="3.40.630.10">
    <property type="entry name" value="Zn peptidases"/>
    <property type="match status" value="1"/>
</dbReference>
<dbReference type="InterPro" id="IPR036990">
    <property type="entry name" value="M14A-like_propep"/>
</dbReference>
<keyword evidence="17" id="KW-1185">Reference proteome</keyword>
<dbReference type="InterPro" id="IPR003146">
    <property type="entry name" value="M14A_act_pep"/>
</dbReference>
<dbReference type="SUPFAM" id="SSF53187">
    <property type="entry name" value="Zn-dependent exopeptidases"/>
    <property type="match status" value="1"/>
</dbReference>
<comment type="function">
    <text evidence="2">Extracellular metalloprotease that contributes to pathogenicity.</text>
</comment>
<comment type="caution">
    <text evidence="14">Lacks conserved residue(s) required for the propagation of feature annotation.</text>
</comment>
<feature type="non-terminal residue" evidence="18">
    <location>
        <position position="303"/>
    </location>
</feature>
<evidence type="ECO:0000256" key="9">
    <source>
        <dbReference type="ARBA" id="ARBA00022833"/>
    </source>
</evidence>
<dbReference type="PROSITE" id="PS52035">
    <property type="entry name" value="PEPTIDASE_M14"/>
    <property type="match status" value="1"/>
</dbReference>
<gene>
    <name evidence="18" type="primary">LOC116307329</name>
</gene>
<evidence type="ECO:0000256" key="3">
    <source>
        <dbReference type="ARBA" id="ARBA00005988"/>
    </source>
</evidence>
<evidence type="ECO:0000256" key="7">
    <source>
        <dbReference type="ARBA" id="ARBA00022729"/>
    </source>
</evidence>
<evidence type="ECO:0000256" key="15">
    <source>
        <dbReference type="SAM" id="SignalP"/>
    </source>
</evidence>
<evidence type="ECO:0000256" key="13">
    <source>
        <dbReference type="ARBA" id="ARBA00023157"/>
    </source>
</evidence>
<evidence type="ECO:0000256" key="5">
    <source>
        <dbReference type="ARBA" id="ARBA00022670"/>
    </source>
</evidence>
<proteinExistence type="inferred from homology"/>
<dbReference type="GO" id="GO:0005615">
    <property type="term" value="C:extracellular space"/>
    <property type="evidence" value="ECO:0007669"/>
    <property type="project" value="TreeGrafter"/>
</dbReference>
<feature type="domain" description="Peptidase M14" evidence="16">
    <location>
        <begin position="120"/>
        <end position="303"/>
    </location>
</feature>
<keyword evidence="7 15" id="KW-0732">Signal</keyword>
<evidence type="ECO:0000313" key="17">
    <source>
        <dbReference type="Proteomes" id="UP000515163"/>
    </source>
</evidence>
<dbReference type="Pfam" id="PF00246">
    <property type="entry name" value="Peptidase_M14"/>
    <property type="match status" value="1"/>
</dbReference>
<dbReference type="SMART" id="SM00631">
    <property type="entry name" value="Zn_pept"/>
    <property type="match status" value="1"/>
</dbReference>
<evidence type="ECO:0000256" key="2">
    <source>
        <dbReference type="ARBA" id="ARBA00003091"/>
    </source>
</evidence>
<dbReference type="InterPro" id="IPR057246">
    <property type="entry name" value="CARBOXYPEPT_ZN_1"/>
</dbReference>
<evidence type="ECO:0000256" key="6">
    <source>
        <dbReference type="ARBA" id="ARBA00022723"/>
    </source>
</evidence>
<keyword evidence="13" id="KW-1015">Disulfide bond</keyword>
<feature type="signal peptide" evidence="15">
    <location>
        <begin position="1"/>
        <end position="20"/>
    </location>
</feature>
<evidence type="ECO:0000256" key="1">
    <source>
        <dbReference type="ARBA" id="ARBA00001947"/>
    </source>
</evidence>
<comment type="cofactor">
    <cofactor evidence="1">
        <name>Zn(2+)</name>
        <dbReference type="ChEBI" id="CHEBI:29105"/>
    </cofactor>
</comment>
<dbReference type="InParanoid" id="A0A6P8J8V1"/>
<dbReference type="PROSITE" id="PS00132">
    <property type="entry name" value="CARBOXYPEPT_ZN_1"/>
    <property type="match status" value="1"/>
</dbReference>
<keyword evidence="11" id="KW-0482">Metalloprotease</keyword>
<keyword evidence="5" id="KW-0645">Protease</keyword>
<evidence type="ECO:0000259" key="16">
    <source>
        <dbReference type="PROSITE" id="PS52035"/>
    </source>
</evidence>
<keyword evidence="12" id="KW-0865">Zymogen</keyword>
<dbReference type="OrthoDB" id="3626597at2759"/>
<evidence type="ECO:0000256" key="8">
    <source>
        <dbReference type="ARBA" id="ARBA00022801"/>
    </source>
</evidence>
<evidence type="ECO:0000256" key="4">
    <source>
        <dbReference type="ARBA" id="ARBA00022645"/>
    </source>
</evidence>
<evidence type="ECO:0000256" key="14">
    <source>
        <dbReference type="PROSITE-ProRule" id="PRU01379"/>
    </source>
</evidence>
<dbReference type="PANTHER" id="PTHR11705:SF143">
    <property type="entry name" value="SLL0236 PROTEIN"/>
    <property type="match status" value="1"/>
</dbReference>
<dbReference type="PRINTS" id="PR00765">
    <property type="entry name" value="CRBOXYPTASEA"/>
</dbReference>
<keyword evidence="8" id="KW-0378">Hydrolase</keyword>
<dbReference type="Gene3D" id="3.30.70.340">
    <property type="entry name" value="Metallocarboxypeptidase-like"/>
    <property type="match status" value="1"/>
</dbReference>
<keyword evidence="9" id="KW-0862">Zinc</keyword>
<dbReference type="GO" id="GO:0006508">
    <property type="term" value="P:proteolysis"/>
    <property type="evidence" value="ECO:0007669"/>
    <property type="project" value="UniProtKB-KW"/>
</dbReference>
<dbReference type="AlphaFoldDB" id="A0A6P8J8V1"/>
<dbReference type="GeneID" id="116307329"/>
<name>A0A6P8J8V1_ACTTE</name>
<comment type="similarity">
    <text evidence="3 14">Belongs to the peptidase M14 family.</text>
</comment>
<dbReference type="PANTHER" id="PTHR11705">
    <property type="entry name" value="PROTEASE FAMILY M14 CARBOXYPEPTIDASE A,B"/>
    <property type="match status" value="1"/>
</dbReference>
<dbReference type="Proteomes" id="UP000515163">
    <property type="component" value="Unplaced"/>
</dbReference>
<reference evidence="18" key="1">
    <citation type="submission" date="2025-08" db="UniProtKB">
        <authorList>
            <consortium name="RefSeq"/>
        </authorList>
    </citation>
    <scope>IDENTIFICATION</scope>
</reference>
<organism evidence="17 18">
    <name type="scientific">Actinia tenebrosa</name>
    <name type="common">Australian red waratah sea anemone</name>
    <dbReference type="NCBI Taxonomy" id="6105"/>
    <lineage>
        <taxon>Eukaryota</taxon>
        <taxon>Metazoa</taxon>
        <taxon>Cnidaria</taxon>
        <taxon>Anthozoa</taxon>
        <taxon>Hexacorallia</taxon>
        <taxon>Actiniaria</taxon>
        <taxon>Actiniidae</taxon>
        <taxon>Actinia</taxon>
    </lineage>
</organism>
<evidence type="ECO:0000313" key="18">
    <source>
        <dbReference type="RefSeq" id="XP_031573375.1"/>
    </source>
</evidence>
<dbReference type="InterPro" id="IPR000834">
    <property type="entry name" value="Peptidase_M14"/>
</dbReference>
<dbReference type="KEGG" id="aten:116307329"/>
<protein>
    <submittedName>
        <fullName evidence="18">Carboxypeptidase A5-like</fullName>
    </submittedName>
</protein>
<keyword evidence="4" id="KW-0121">Carboxypeptidase</keyword>
<evidence type="ECO:0000256" key="10">
    <source>
        <dbReference type="ARBA" id="ARBA00023026"/>
    </source>
</evidence>
<feature type="chain" id="PRO_5027739632" evidence="15">
    <location>
        <begin position="21"/>
        <end position="303"/>
    </location>
</feature>
<accession>A0A6P8J8V1</accession>
<evidence type="ECO:0000256" key="12">
    <source>
        <dbReference type="ARBA" id="ARBA00023145"/>
    </source>
</evidence>